<dbReference type="Proteomes" id="UP000199682">
    <property type="component" value="Unassembled WGS sequence"/>
</dbReference>
<dbReference type="EMBL" id="FNET01000006">
    <property type="protein sequence ID" value="SDK53696.1"/>
    <property type="molecule type" value="Genomic_DNA"/>
</dbReference>
<evidence type="ECO:0000313" key="3">
    <source>
        <dbReference type="Proteomes" id="UP000199682"/>
    </source>
</evidence>
<accession>A0A1G9CQ28</accession>
<dbReference type="RefSeq" id="WP_090006515.1">
    <property type="nucleotide sequence ID" value="NZ_FNET01000006.1"/>
</dbReference>
<protein>
    <recommendedName>
        <fullName evidence="4">Gram-positive cocci surface proteins LPxTG domain-containing protein</fullName>
    </recommendedName>
</protein>
<feature type="transmembrane region" description="Helical" evidence="1">
    <location>
        <begin position="135"/>
        <end position="155"/>
    </location>
</feature>
<organism evidence="2 3">
    <name type="scientific">Lentzea albidocapillata subsp. violacea</name>
    <dbReference type="NCBI Taxonomy" id="128104"/>
    <lineage>
        <taxon>Bacteria</taxon>
        <taxon>Bacillati</taxon>
        <taxon>Actinomycetota</taxon>
        <taxon>Actinomycetes</taxon>
        <taxon>Pseudonocardiales</taxon>
        <taxon>Pseudonocardiaceae</taxon>
        <taxon>Lentzea</taxon>
    </lineage>
</organism>
<proteinExistence type="predicted"/>
<name>A0A1G9CQ28_9PSEU</name>
<evidence type="ECO:0008006" key="4">
    <source>
        <dbReference type="Google" id="ProtNLM"/>
    </source>
</evidence>
<keyword evidence="1" id="KW-0812">Transmembrane</keyword>
<evidence type="ECO:0000256" key="1">
    <source>
        <dbReference type="SAM" id="Phobius"/>
    </source>
</evidence>
<sequence length="160" mass="16612">MQLINTGNAPAMPTIGLGRFHAKLIRYSDSLAAHTGTQFELKRKIVPGETAEIELTFTPTGTIFTGLQLVVFDPMRGLKDVDPSDNILQIAAKVVEKGAETTAPTTTAPATTTTTPAVAQAGNFAGLASTGASPLGFLGPGALLLAAGTSAFFLARRRRS</sequence>
<reference evidence="3" key="1">
    <citation type="submission" date="2016-10" db="EMBL/GenBank/DDBJ databases">
        <authorList>
            <person name="Varghese N."/>
            <person name="Submissions S."/>
        </authorList>
    </citation>
    <scope>NUCLEOTIDE SEQUENCE [LARGE SCALE GENOMIC DNA]</scope>
    <source>
        <strain evidence="3">DSM 44796</strain>
    </source>
</reference>
<keyword evidence="1" id="KW-1133">Transmembrane helix</keyword>
<gene>
    <name evidence="2" type="ORF">SAMN04488074_10619</name>
</gene>
<evidence type="ECO:0000313" key="2">
    <source>
        <dbReference type="EMBL" id="SDK53696.1"/>
    </source>
</evidence>
<dbReference type="AlphaFoldDB" id="A0A1G9CQ28"/>
<keyword evidence="1" id="KW-0472">Membrane</keyword>